<dbReference type="InterPro" id="IPR023210">
    <property type="entry name" value="NADP_OxRdtase_dom"/>
</dbReference>
<dbReference type="GO" id="GO:1990002">
    <property type="term" value="F:methylglyoxal reductase (NADPH) (acetol producing) activity"/>
    <property type="evidence" value="ECO:0007669"/>
    <property type="project" value="TreeGrafter"/>
</dbReference>
<protein>
    <submittedName>
        <fullName evidence="5">Oxidoreductase, aldo/keto reductase family</fullName>
    </submittedName>
</protein>
<dbReference type="KEGG" id="pfl:PFL_5394"/>
<gene>
    <name evidence="5" type="ordered locus">PFL_5394</name>
</gene>
<evidence type="ECO:0000259" key="4">
    <source>
        <dbReference type="Pfam" id="PF00248"/>
    </source>
</evidence>
<evidence type="ECO:0000313" key="6">
    <source>
        <dbReference type="Proteomes" id="UP000008540"/>
    </source>
</evidence>
<comment type="similarity">
    <text evidence="1">Belongs to the aldo/keto reductase family.</text>
</comment>
<dbReference type="EMBL" id="CP000076">
    <property type="protein sequence ID" value="AAY94604.1"/>
    <property type="molecule type" value="Genomic_DNA"/>
</dbReference>
<name>Q4K5M1_PSEF5</name>
<sequence length="367" mass="41036">MFDYRPESAPIESCTRHGALWQGSRARIFFGTRFHKTQNNGLPAASIFRAFSARQCCPTFSNTPAARIVTRPSTGCALLSTGRLPMPHTLDCPVLTHSGLHMPKLGLGTWPMLDQECTRAVEQALELGYRHIDTAQAYNNEEAVGQALANTPVPREQIHVTTKVWWDQLQPTAMRHSLERSLKALQTDYIDLFHIHWPTSDWELERSIETLVSFKEQGLVKHIGVANFPLALLRRVIEGLGAPLSAIQVEYHVLLGQSGLLDYARERDMVLTAYTPLARNKVSEMAEIQQVAAKHGVLPTQVALKWLLDQDNVAAIPKASSRANQLANLESLKIHLDDADRALIAALPKDQRQVSPDFAPVWDHFDH</sequence>
<feature type="domain" description="NADP-dependent oxidoreductase" evidence="4">
    <location>
        <begin position="104"/>
        <end position="346"/>
    </location>
</feature>
<evidence type="ECO:0000256" key="2">
    <source>
        <dbReference type="ARBA" id="ARBA00022857"/>
    </source>
</evidence>
<dbReference type="InterPro" id="IPR020471">
    <property type="entry name" value="AKR"/>
</dbReference>
<evidence type="ECO:0000256" key="1">
    <source>
        <dbReference type="ARBA" id="ARBA00007905"/>
    </source>
</evidence>
<dbReference type="HOGENOM" id="CLU_023205_0_1_6"/>
<evidence type="ECO:0000313" key="5">
    <source>
        <dbReference type="EMBL" id="AAY94604.1"/>
    </source>
</evidence>
<dbReference type="AlphaFoldDB" id="Q4K5M1"/>
<proteinExistence type="inferred from homology"/>
<dbReference type="Proteomes" id="UP000008540">
    <property type="component" value="Chromosome"/>
</dbReference>
<dbReference type="PRINTS" id="PR00069">
    <property type="entry name" value="ALDKETRDTASE"/>
</dbReference>
<dbReference type="Pfam" id="PF00248">
    <property type="entry name" value="Aldo_ket_red"/>
    <property type="match status" value="1"/>
</dbReference>
<dbReference type="PROSITE" id="PS00798">
    <property type="entry name" value="ALDOKETO_REDUCTASE_1"/>
    <property type="match status" value="1"/>
</dbReference>
<keyword evidence="2" id="KW-0521">NADP</keyword>
<dbReference type="InterPro" id="IPR018170">
    <property type="entry name" value="Aldo/ket_reductase_CS"/>
</dbReference>
<organism evidence="5 6">
    <name type="scientific">Pseudomonas fluorescens (strain ATCC BAA-477 / NRRL B-23932 / Pf-5)</name>
    <dbReference type="NCBI Taxonomy" id="220664"/>
    <lineage>
        <taxon>Bacteria</taxon>
        <taxon>Pseudomonadati</taxon>
        <taxon>Pseudomonadota</taxon>
        <taxon>Gammaproteobacteria</taxon>
        <taxon>Pseudomonadales</taxon>
        <taxon>Pseudomonadaceae</taxon>
        <taxon>Pseudomonas</taxon>
    </lineage>
</organism>
<dbReference type="PANTHER" id="PTHR43827:SF3">
    <property type="entry name" value="NADP-DEPENDENT OXIDOREDUCTASE DOMAIN-CONTAINING PROTEIN"/>
    <property type="match status" value="1"/>
</dbReference>
<dbReference type="STRING" id="220664.PFL_5394"/>
<dbReference type="SUPFAM" id="SSF51430">
    <property type="entry name" value="NAD(P)-linked oxidoreductase"/>
    <property type="match status" value="1"/>
</dbReference>
<accession>Q4K5M1</accession>
<dbReference type="InterPro" id="IPR036812">
    <property type="entry name" value="NAD(P)_OxRdtase_dom_sf"/>
</dbReference>
<reference evidence="5 6" key="1">
    <citation type="journal article" date="2005" name="Nat. Biotechnol.">
        <title>Complete genome sequence of the plant commensal Pseudomonas fluorescens Pf-5.</title>
        <authorList>
            <person name="Paulsen I.T."/>
            <person name="Press C.M."/>
            <person name="Ravel J."/>
            <person name="Kobayashi D.Y."/>
            <person name="Myers G.S."/>
            <person name="Mavrodi D.V."/>
            <person name="DeBoy R.T."/>
            <person name="Seshadri R."/>
            <person name="Ren Q."/>
            <person name="Madupu R."/>
            <person name="Dodson R.J."/>
            <person name="Durkin A.S."/>
            <person name="Brinkac L.M."/>
            <person name="Daugherty S.C."/>
            <person name="Sullivan S.A."/>
            <person name="Rosovitz M.J."/>
            <person name="Gwinn M.L."/>
            <person name="Zhou L."/>
            <person name="Schneider D.J."/>
            <person name="Cartinhour S.W."/>
            <person name="Nelson W.C."/>
            <person name="Weidman J."/>
            <person name="Watkins K."/>
            <person name="Tran K."/>
            <person name="Khouri H."/>
            <person name="Pierson E.A."/>
            <person name="Pierson L.S.III."/>
            <person name="Thomashow L.S."/>
            <person name="Loper J.E."/>
        </authorList>
    </citation>
    <scope>NUCLEOTIDE SEQUENCE [LARGE SCALE GENOMIC DNA]</scope>
    <source>
        <strain evidence="6">ATCC BAA-477 / NRRL B-23932 / Pf-5</strain>
    </source>
</reference>
<keyword evidence="3" id="KW-0560">Oxidoreductase</keyword>
<dbReference type="PANTHER" id="PTHR43827">
    <property type="entry name" value="2,5-DIKETO-D-GLUCONIC ACID REDUCTASE"/>
    <property type="match status" value="1"/>
</dbReference>
<dbReference type="GO" id="GO:0051596">
    <property type="term" value="P:methylglyoxal catabolic process"/>
    <property type="evidence" value="ECO:0007669"/>
    <property type="project" value="TreeGrafter"/>
</dbReference>
<dbReference type="eggNOG" id="COG0656">
    <property type="taxonomic scope" value="Bacteria"/>
</dbReference>
<dbReference type="Gene3D" id="3.20.20.100">
    <property type="entry name" value="NADP-dependent oxidoreductase domain"/>
    <property type="match status" value="1"/>
</dbReference>
<evidence type="ECO:0000256" key="3">
    <source>
        <dbReference type="ARBA" id="ARBA00023002"/>
    </source>
</evidence>